<feature type="region of interest" description="Disordered" evidence="2">
    <location>
        <begin position="113"/>
        <end position="141"/>
    </location>
</feature>
<dbReference type="AlphaFoldDB" id="A0A4Y2H634"/>
<gene>
    <name evidence="4" type="ORF">AVEN_156938_1</name>
</gene>
<dbReference type="InterPro" id="IPR036236">
    <property type="entry name" value="Znf_C2H2_sf"/>
</dbReference>
<feature type="compositionally biased region" description="Polar residues" evidence="2">
    <location>
        <begin position="122"/>
        <end position="133"/>
    </location>
</feature>
<dbReference type="PROSITE" id="PS50157">
    <property type="entry name" value="ZINC_FINGER_C2H2_2"/>
    <property type="match status" value="2"/>
</dbReference>
<comment type="caution">
    <text evidence="4">The sequence shown here is derived from an EMBL/GenBank/DDBJ whole genome shotgun (WGS) entry which is preliminary data.</text>
</comment>
<sequence length="166" mass="18502">MGKSSFCFFPLITFLKSSQLKAFYKILPSQVLTILGGGYITVDQLDSPLEDDDDQLYSCRLCGETFTLSSSLKKYERLRHGNNNHSCFKCKRTFKNIDGLKCHIVAHNDDNDCNSRNKRQTRYSSPQASPSGLQSGGDGPIRRPKAALNTFGVVKIFPSATVLKDL</sequence>
<protein>
    <recommendedName>
        <fullName evidence="3">C2H2-type domain-containing protein</fullName>
    </recommendedName>
</protein>
<evidence type="ECO:0000259" key="3">
    <source>
        <dbReference type="PROSITE" id="PS50157"/>
    </source>
</evidence>
<dbReference type="OrthoDB" id="6428132at2759"/>
<dbReference type="SUPFAM" id="SSF57667">
    <property type="entry name" value="beta-beta-alpha zinc fingers"/>
    <property type="match status" value="1"/>
</dbReference>
<keyword evidence="1" id="KW-0479">Metal-binding</keyword>
<accession>A0A4Y2H634</accession>
<dbReference type="SMART" id="SM00355">
    <property type="entry name" value="ZnF_C2H2"/>
    <property type="match status" value="2"/>
</dbReference>
<dbReference type="PROSITE" id="PS00028">
    <property type="entry name" value="ZINC_FINGER_C2H2_1"/>
    <property type="match status" value="1"/>
</dbReference>
<reference evidence="4 5" key="1">
    <citation type="journal article" date="2019" name="Sci. Rep.">
        <title>Orb-weaving spider Araneus ventricosus genome elucidates the spidroin gene catalogue.</title>
        <authorList>
            <person name="Kono N."/>
            <person name="Nakamura H."/>
            <person name="Ohtoshi R."/>
            <person name="Moran D.A.P."/>
            <person name="Shinohara A."/>
            <person name="Yoshida Y."/>
            <person name="Fujiwara M."/>
            <person name="Mori M."/>
            <person name="Tomita M."/>
            <person name="Arakawa K."/>
        </authorList>
    </citation>
    <scope>NUCLEOTIDE SEQUENCE [LARGE SCALE GENOMIC DNA]</scope>
</reference>
<dbReference type="InterPro" id="IPR013087">
    <property type="entry name" value="Znf_C2H2_type"/>
</dbReference>
<name>A0A4Y2H634_ARAVE</name>
<dbReference type="GO" id="GO:0008270">
    <property type="term" value="F:zinc ion binding"/>
    <property type="evidence" value="ECO:0007669"/>
    <property type="project" value="UniProtKB-KW"/>
</dbReference>
<dbReference type="EMBL" id="BGPR01001721">
    <property type="protein sequence ID" value="GBM60376.1"/>
    <property type="molecule type" value="Genomic_DNA"/>
</dbReference>
<keyword evidence="1" id="KW-0862">Zinc</keyword>
<keyword evidence="5" id="KW-1185">Reference proteome</keyword>
<organism evidence="4 5">
    <name type="scientific">Araneus ventricosus</name>
    <name type="common">Orbweaver spider</name>
    <name type="synonym">Epeira ventricosa</name>
    <dbReference type="NCBI Taxonomy" id="182803"/>
    <lineage>
        <taxon>Eukaryota</taxon>
        <taxon>Metazoa</taxon>
        <taxon>Ecdysozoa</taxon>
        <taxon>Arthropoda</taxon>
        <taxon>Chelicerata</taxon>
        <taxon>Arachnida</taxon>
        <taxon>Araneae</taxon>
        <taxon>Araneomorphae</taxon>
        <taxon>Entelegynae</taxon>
        <taxon>Araneoidea</taxon>
        <taxon>Araneidae</taxon>
        <taxon>Araneus</taxon>
    </lineage>
</organism>
<evidence type="ECO:0000313" key="4">
    <source>
        <dbReference type="EMBL" id="GBM60376.1"/>
    </source>
</evidence>
<dbReference type="Gene3D" id="3.30.160.60">
    <property type="entry name" value="Classic Zinc Finger"/>
    <property type="match status" value="1"/>
</dbReference>
<evidence type="ECO:0000256" key="2">
    <source>
        <dbReference type="SAM" id="MobiDB-lite"/>
    </source>
</evidence>
<feature type="domain" description="C2H2-type" evidence="3">
    <location>
        <begin position="57"/>
        <end position="85"/>
    </location>
</feature>
<proteinExistence type="predicted"/>
<keyword evidence="1" id="KW-0863">Zinc-finger</keyword>
<dbReference type="Proteomes" id="UP000499080">
    <property type="component" value="Unassembled WGS sequence"/>
</dbReference>
<feature type="domain" description="C2H2-type" evidence="3">
    <location>
        <begin position="85"/>
        <end position="112"/>
    </location>
</feature>
<evidence type="ECO:0000313" key="5">
    <source>
        <dbReference type="Proteomes" id="UP000499080"/>
    </source>
</evidence>
<evidence type="ECO:0000256" key="1">
    <source>
        <dbReference type="PROSITE-ProRule" id="PRU00042"/>
    </source>
</evidence>